<dbReference type="Gene3D" id="3.40.50.720">
    <property type="entry name" value="NAD(P)-binding Rossmann-like Domain"/>
    <property type="match status" value="1"/>
</dbReference>
<dbReference type="PANTHER" id="PTHR44196:SF1">
    <property type="entry name" value="DEHYDROGENASE_REDUCTASE SDR FAMILY MEMBER 7B"/>
    <property type="match status" value="1"/>
</dbReference>
<dbReference type="EMBL" id="CP073910">
    <property type="protein sequence ID" value="QUT06010.1"/>
    <property type="molecule type" value="Genomic_DNA"/>
</dbReference>
<sequence>MQISGNTILITGGGSGIGQALAEKFHAAGNQVIIAGRNAANLDAVTAANPGMASMTFDVGDAASIEAFAAGLVAAHPAVNVIINNAGIMQIEDILQAPANLATTEATVATNLLGPIRLTSALLPHLLKQPAATVMMVTSGLAFVPMVATPTYSATKSAIHAYAMALREQLKGTSTEVVEIIPPYVQTSLTGDHQANDPAAMPLTDFIDEVMAILASDAKVREVIVERCKPLRFAAQQGNFDQIFATLNAPR</sequence>
<dbReference type="PROSITE" id="PS00061">
    <property type="entry name" value="ADH_SHORT"/>
    <property type="match status" value="1"/>
</dbReference>
<evidence type="ECO:0000259" key="3">
    <source>
        <dbReference type="SMART" id="SM00822"/>
    </source>
</evidence>
<dbReference type="SMART" id="SM00822">
    <property type="entry name" value="PKS_KR"/>
    <property type="match status" value="1"/>
</dbReference>
<gene>
    <name evidence="4" type="ORF">KFK14_00405</name>
</gene>
<evidence type="ECO:0000313" key="5">
    <source>
        <dbReference type="Proteomes" id="UP000681425"/>
    </source>
</evidence>
<name>A0A975Q1J1_9SPHN</name>
<dbReference type="KEGG" id="spph:KFK14_00405"/>
<keyword evidence="5" id="KW-1185">Reference proteome</keyword>
<dbReference type="AlphaFoldDB" id="A0A975Q1J1"/>
<dbReference type="InterPro" id="IPR002347">
    <property type="entry name" value="SDR_fam"/>
</dbReference>
<dbReference type="GO" id="GO:0016491">
    <property type="term" value="F:oxidoreductase activity"/>
    <property type="evidence" value="ECO:0007669"/>
    <property type="project" value="UniProtKB-KW"/>
</dbReference>
<keyword evidence="2" id="KW-0560">Oxidoreductase</keyword>
<dbReference type="PANTHER" id="PTHR44196">
    <property type="entry name" value="DEHYDROGENASE/REDUCTASE SDR FAMILY MEMBER 7B"/>
    <property type="match status" value="1"/>
</dbReference>
<dbReference type="Pfam" id="PF00106">
    <property type="entry name" value="adh_short"/>
    <property type="match status" value="1"/>
</dbReference>
<dbReference type="Proteomes" id="UP000681425">
    <property type="component" value="Chromosome"/>
</dbReference>
<protein>
    <submittedName>
        <fullName evidence="4">SDR family oxidoreductase</fullName>
    </submittedName>
</protein>
<dbReference type="PRINTS" id="PR00081">
    <property type="entry name" value="GDHRDH"/>
</dbReference>
<comment type="similarity">
    <text evidence="1">Belongs to the short-chain dehydrogenases/reductases (SDR) family.</text>
</comment>
<evidence type="ECO:0000256" key="1">
    <source>
        <dbReference type="ARBA" id="ARBA00006484"/>
    </source>
</evidence>
<dbReference type="RefSeq" id="WP_212609480.1">
    <property type="nucleotide sequence ID" value="NZ_CP073910.1"/>
</dbReference>
<dbReference type="InterPro" id="IPR036291">
    <property type="entry name" value="NAD(P)-bd_dom_sf"/>
</dbReference>
<feature type="domain" description="Ketoreductase" evidence="3">
    <location>
        <begin position="6"/>
        <end position="184"/>
    </location>
</feature>
<dbReference type="SUPFAM" id="SSF51735">
    <property type="entry name" value="NAD(P)-binding Rossmann-fold domains"/>
    <property type="match status" value="1"/>
</dbReference>
<accession>A0A975Q1J1</accession>
<dbReference type="InterPro" id="IPR020904">
    <property type="entry name" value="Sc_DH/Rdtase_CS"/>
</dbReference>
<dbReference type="InterPro" id="IPR057326">
    <property type="entry name" value="KR_dom"/>
</dbReference>
<organism evidence="4 5">
    <name type="scientific">Sphingobium phenoxybenzoativorans</name>
    <dbReference type="NCBI Taxonomy" id="1592790"/>
    <lineage>
        <taxon>Bacteria</taxon>
        <taxon>Pseudomonadati</taxon>
        <taxon>Pseudomonadota</taxon>
        <taxon>Alphaproteobacteria</taxon>
        <taxon>Sphingomonadales</taxon>
        <taxon>Sphingomonadaceae</taxon>
        <taxon>Sphingobium</taxon>
    </lineage>
</organism>
<evidence type="ECO:0000256" key="2">
    <source>
        <dbReference type="ARBA" id="ARBA00023002"/>
    </source>
</evidence>
<evidence type="ECO:0000313" key="4">
    <source>
        <dbReference type="EMBL" id="QUT06010.1"/>
    </source>
</evidence>
<dbReference type="GO" id="GO:0016020">
    <property type="term" value="C:membrane"/>
    <property type="evidence" value="ECO:0007669"/>
    <property type="project" value="TreeGrafter"/>
</dbReference>
<proteinExistence type="inferred from homology"/>
<reference evidence="4" key="1">
    <citation type="submission" date="2021-04" db="EMBL/GenBank/DDBJ databases">
        <title>Isolation of p-tert-butylphenol degrading bacteria Sphingobium phenoxybenzoativorans Tas13 from active sludge.</title>
        <authorList>
            <person name="Li Y."/>
        </authorList>
    </citation>
    <scope>NUCLEOTIDE SEQUENCE</scope>
    <source>
        <strain evidence="4">Tas13</strain>
    </source>
</reference>